<evidence type="ECO:0000256" key="1">
    <source>
        <dbReference type="SAM" id="MobiDB-lite"/>
    </source>
</evidence>
<sequence length="73" mass="8029">MNLKLCHVLAGKTRRTFESEDEAGIDFSPVIRIAQFRKDHLACRYGLPGQGLGDHYRTGTRQAKHSDAGTTGA</sequence>
<gene>
    <name evidence="2" type="ORF">GCM10011355_18920</name>
</gene>
<feature type="region of interest" description="Disordered" evidence="1">
    <location>
        <begin position="52"/>
        <end position="73"/>
    </location>
</feature>
<reference evidence="2" key="2">
    <citation type="submission" date="2020-09" db="EMBL/GenBank/DDBJ databases">
        <authorList>
            <person name="Sun Q."/>
            <person name="Zhou Y."/>
        </authorList>
    </citation>
    <scope>NUCLEOTIDE SEQUENCE</scope>
    <source>
        <strain evidence="2">CGMCC 1.14984</strain>
    </source>
</reference>
<name>A0A8J3A272_9PROT</name>
<dbReference type="Proteomes" id="UP000621856">
    <property type="component" value="Unassembled WGS sequence"/>
</dbReference>
<proteinExistence type="predicted"/>
<dbReference type="EMBL" id="BMGZ01000002">
    <property type="protein sequence ID" value="GGH97511.1"/>
    <property type="molecule type" value="Genomic_DNA"/>
</dbReference>
<evidence type="ECO:0000313" key="3">
    <source>
        <dbReference type="Proteomes" id="UP000621856"/>
    </source>
</evidence>
<evidence type="ECO:0000313" key="2">
    <source>
        <dbReference type="EMBL" id="GGH97511.1"/>
    </source>
</evidence>
<reference evidence="2" key="1">
    <citation type="journal article" date="2014" name="Int. J. Syst. Evol. Microbiol.">
        <title>Complete genome sequence of Corynebacterium casei LMG S-19264T (=DSM 44701T), isolated from a smear-ripened cheese.</title>
        <authorList>
            <consortium name="US DOE Joint Genome Institute (JGI-PGF)"/>
            <person name="Walter F."/>
            <person name="Albersmeier A."/>
            <person name="Kalinowski J."/>
            <person name="Ruckert C."/>
        </authorList>
    </citation>
    <scope>NUCLEOTIDE SEQUENCE</scope>
    <source>
        <strain evidence="2">CGMCC 1.14984</strain>
    </source>
</reference>
<protein>
    <submittedName>
        <fullName evidence="2">Uncharacterized protein</fullName>
    </submittedName>
</protein>
<accession>A0A8J3A272</accession>
<dbReference type="AlphaFoldDB" id="A0A8J3A272"/>
<organism evidence="2 3">
    <name type="scientific">Aquisalinus luteolus</name>
    <dbReference type="NCBI Taxonomy" id="1566827"/>
    <lineage>
        <taxon>Bacteria</taxon>
        <taxon>Pseudomonadati</taxon>
        <taxon>Pseudomonadota</taxon>
        <taxon>Alphaproteobacteria</taxon>
        <taxon>Parvularculales</taxon>
        <taxon>Parvularculaceae</taxon>
        <taxon>Aquisalinus</taxon>
    </lineage>
</organism>
<comment type="caution">
    <text evidence="2">The sequence shown here is derived from an EMBL/GenBank/DDBJ whole genome shotgun (WGS) entry which is preliminary data.</text>
</comment>